<organism evidence="2 3">
    <name type="scientific">Bacillus paralicheniformis</name>
    <dbReference type="NCBI Taxonomy" id="1648923"/>
    <lineage>
        <taxon>Bacteria</taxon>
        <taxon>Bacillati</taxon>
        <taxon>Bacillota</taxon>
        <taxon>Bacilli</taxon>
        <taxon>Bacillales</taxon>
        <taxon>Bacillaceae</taxon>
        <taxon>Bacillus</taxon>
    </lineage>
</organism>
<gene>
    <name evidence="2" type="ORF">PVN32_18105</name>
</gene>
<dbReference type="EMBL" id="JARAFO010000084">
    <property type="protein sequence ID" value="MDE1454078.1"/>
    <property type="molecule type" value="Genomic_DNA"/>
</dbReference>
<accession>A0AAW6KDC8</accession>
<keyword evidence="1" id="KW-1133">Transmembrane helix</keyword>
<name>A0AAW6KDC8_9BACI</name>
<evidence type="ECO:0000256" key="1">
    <source>
        <dbReference type="SAM" id="Phobius"/>
    </source>
</evidence>
<keyword evidence="1" id="KW-0812">Transmembrane</keyword>
<dbReference type="RefSeq" id="WP_026580436.1">
    <property type="nucleotide sequence ID" value="NZ_AP023088.1"/>
</dbReference>
<feature type="transmembrane region" description="Helical" evidence="1">
    <location>
        <begin position="5"/>
        <end position="25"/>
    </location>
</feature>
<dbReference type="GeneID" id="69284673"/>
<dbReference type="AlphaFoldDB" id="A0AAW6KDC8"/>
<feature type="transmembrane region" description="Helical" evidence="1">
    <location>
        <begin position="31"/>
        <end position="48"/>
    </location>
</feature>
<comment type="caution">
    <text evidence="2">The sequence shown here is derived from an EMBL/GenBank/DDBJ whole genome shotgun (WGS) entry which is preliminary data.</text>
</comment>
<sequence length="51" mass="6085">MNKLILPSIIVIFILWILLQISLNMNIFKNPLNYCIVIVIFFLFLKFAKEK</sequence>
<evidence type="ECO:0000313" key="3">
    <source>
        <dbReference type="Proteomes" id="UP001216709"/>
    </source>
</evidence>
<reference evidence="2" key="1">
    <citation type="submission" date="2022-12" db="EMBL/GenBank/DDBJ databases">
        <title>Draft Genome Sequences of Bacillus licheniformis and Bacillus paralicheniformis strains isolated from Irish skim milk powders.</title>
        <authorList>
            <person name="Lourenco A."/>
            <person name="Li F."/>
            <person name="Geraldine D."/>
            <person name="Tobin J.T."/>
            <person name="Butler F."/>
            <person name="Jordan K."/>
            <person name="Obrien T."/>
        </authorList>
    </citation>
    <scope>NUCLEOTIDE SEQUENCE</scope>
    <source>
        <strain evidence="2">3370</strain>
    </source>
</reference>
<evidence type="ECO:0000313" key="2">
    <source>
        <dbReference type="EMBL" id="MDE1454078.1"/>
    </source>
</evidence>
<dbReference type="Proteomes" id="UP001216709">
    <property type="component" value="Unassembled WGS sequence"/>
</dbReference>
<keyword evidence="1" id="KW-0472">Membrane</keyword>
<proteinExistence type="predicted"/>
<protein>
    <submittedName>
        <fullName evidence="2">Uncharacterized protein</fullName>
    </submittedName>
</protein>